<dbReference type="EMBL" id="AQQV01000005">
    <property type="protein sequence ID" value="ORE85152.1"/>
    <property type="molecule type" value="Genomic_DNA"/>
</dbReference>
<evidence type="ECO:0000259" key="3">
    <source>
        <dbReference type="Pfam" id="PF00685"/>
    </source>
</evidence>
<dbReference type="GO" id="GO:0008146">
    <property type="term" value="F:sulfotransferase activity"/>
    <property type="evidence" value="ECO:0007669"/>
    <property type="project" value="InterPro"/>
</dbReference>
<comment type="caution">
    <text evidence="4">The sequence shown here is derived from an EMBL/GenBank/DDBJ whole genome shotgun (WGS) entry which is preliminary data.</text>
</comment>
<dbReference type="Gene3D" id="3.40.50.300">
    <property type="entry name" value="P-loop containing nucleotide triphosphate hydrolases"/>
    <property type="match status" value="1"/>
</dbReference>
<dbReference type="Pfam" id="PF00685">
    <property type="entry name" value="Sulfotransfer_1"/>
    <property type="match status" value="1"/>
</dbReference>
<proteinExistence type="predicted"/>
<dbReference type="InterPro" id="IPR000863">
    <property type="entry name" value="Sulfotransferase_dom"/>
</dbReference>
<dbReference type="PANTHER" id="PTHR10605:SF56">
    <property type="entry name" value="BIFUNCTIONAL HEPARAN SULFATE N-DEACETYLASE_N-SULFOTRANSFERASE"/>
    <property type="match status" value="1"/>
</dbReference>
<accession>A0A1Y1SAR5</accession>
<dbReference type="SUPFAM" id="SSF52540">
    <property type="entry name" value="P-loop containing nucleoside triphosphate hydrolases"/>
    <property type="match status" value="1"/>
</dbReference>
<feature type="domain" description="Sulfotransferase" evidence="3">
    <location>
        <begin position="9"/>
        <end position="202"/>
    </location>
</feature>
<protein>
    <recommendedName>
        <fullName evidence="3">Sulfotransferase domain-containing protein</fullName>
    </recommendedName>
</protein>
<dbReference type="OrthoDB" id="9075305at2"/>
<dbReference type="AlphaFoldDB" id="A0A1Y1SAR5"/>
<evidence type="ECO:0000256" key="1">
    <source>
        <dbReference type="ARBA" id="ARBA00022679"/>
    </source>
</evidence>
<reference evidence="4 5" key="1">
    <citation type="submission" date="2013-04" db="EMBL/GenBank/DDBJ databases">
        <title>Oceanococcus atlanticus 22II-S10r2 Genome Sequencing.</title>
        <authorList>
            <person name="Lai Q."/>
            <person name="Li G."/>
            <person name="Shao Z."/>
        </authorList>
    </citation>
    <scope>NUCLEOTIDE SEQUENCE [LARGE SCALE GENOMIC DNA]</scope>
    <source>
        <strain evidence="4 5">22II-S10r2</strain>
    </source>
</reference>
<evidence type="ECO:0000256" key="2">
    <source>
        <dbReference type="ARBA" id="ARBA00023180"/>
    </source>
</evidence>
<keyword evidence="2" id="KW-0325">Glycoprotein</keyword>
<dbReference type="InterPro" id="IPR037359">
    <property type="entry name" value="NST/OST"/>
</dbReference>
<dbReference type="InterPro" id="IPR027417">
    <property type="entry name" value="P-loop_NTPase"/>
</dbReference>
<evidence type="ECO:0000313" key="5">
    <source>
        <dbReference type="Proteomes" id="UP000192342"/>
    </source>
</evidence>
<dbReference type="Proteomes" id="UP000192342">
    <property type="component" value="Unassembled WGS sequence"/>
</dbReference>
<keyword evidence="5" id="KW-1185">Reference proteome</keyword>
<evidence type="ECO:0000313" key="4">
    <source>
        <dbReference type="EMBL" id="ORE85152.1"/>
    </source>
</evidence>
<dbReference type="PANTHER" id="PTHR10605">
    <property type="entry name" value="HEPARAN SULFATE SULFOTRANSFERASE"/>
    <property type="match status" value="1"/>
</dbReference>
<sequence length="265" mass="30527">MNDLTPCPNLIIMGAQKSGTTSLHEYLKVHPDIFMSSPIKEPGLFLGEERARTFWNTAGQPIASLHELLHERMLQGYQGERWFGDGSTHYTIGQRSRAWDIPQRMQAANPDMRFIYILRNPVERILSNYHHSRSKGRCQGTLTDFLASKEGPGSILTSRYWYQLEAYLELFPANQFHVVVFEEFIRQPHHHMHQVWDFLELSPPQTPPNFATHNAGSAARTKVSESDDDLSRILGVLRKDVENLQRWLGRDIPDWSNLSFATARN</sequence>
<dbReference type="RefSeq" id="WP_083563304.1">
    <property type="nucleotide sequence ID" value="NZ_AQQV01000005.1"/>
</dbReference>
<keyword evidence="1" id="KW-0808">Transferase</keyword>
<dbReference type="STRING" id="1317117.ATO7_15252"/>
<name>A0A1Y1SAR5_9GAMM</name>
<organism evidence="4 5">
    <name type="scientific">Oceanococcus atlanticus</name>
    <dbReference type="NCBI Taxonomy" id="1317117"/>
    <lineage>
        <taxon>Bacteria</taxon>
        <taxon>Pseudomonadati</taxon>
        <taxon>Pseudomonadota</taxon>
        <taxon>Gammaproteobacteria</taxon>
        <taxon>Chromatiales</taxon>
        <taxon>Oceanococcaceae</taxon>
        <taxon>Oceanococcus</taxon>
    </lineage>
</organism>
<gene>
    <name evidence="4" type="ORF">ATO7_15252</name>
</gene>